<proteinExistence type="predicted"/>
<evidence type="ECO:0000256" key="1">
    <source>
        <dbReference type="SAM" id="SignalP"/>
    </source>
</evidence>
<reference evidence="5" key="1">
    <citation type="submission" date="2016-10" db="EMBL/GenBank/DDBJ databases">
        <authorList>
            <person name="Jeantristanb JTB J.-T."/>
            <person name="Ricardo R."/>
        </authorList>
    </citation>
    <scope>NUCLEOTIDE SEQUENCE [LARGE SCALE GENOMIC DNA]</scope>
</reference>
<name>A0A2X0N1T6_9BASI</name>
<feature type="signal peptide" evidence="1">
    <location>
        <begin position="1"/>
        <end position="21"/>
    </location>
</feature>
<sequence>MRAVHVLRLSFSLLLSSTAFADDVLKPLALYGSGHAIEGVLSPLSEQHSLDPQHLPFALDLQDEELLIHAGDTLPTNDFTVALMNLETSEVQKRIMQIINMQRFTTLLSDVKCGEPFTAITFQSRNAFEYAANAWDWVNSNDKRHIQMIPFWKNCLCDQGSYRPFRFHRMTVDTARLTILLEGIELQWENAMHAFDMHITGAIAHGDTLIPPASSKPFEIPDDFILLDQPPSNISTFDDEKLFGIHIPKWFKRAVDVLTNHQIHTTAGYSVHLDYTAGTRKIAQNSRKRQPGILFDVGCISCHSSGLIRFAIDIRWTLLTGIESFGASATAEDVKLVTVLDSKLSSTTVSSLDYSQTLFNFPVPGIGINIPKVFTAGFNAKFKFGLSISNFQGRLGLTYGIAAIVPNNAHFYIDLAHMTNHHQTSFAPQINHRPAQWTADASGTASFSLAAGIGLEFNLLNKFKYELGVALKAPVFKLSLAIVRPQTPPCRLTHRAVAISVSVGLAFGWKAGKGGSDFSVTHPIGRRALLDGRADVEDVLRIPRALIDTPVGYELPPTQDYLDLVMDELVHTMTPILQRRGTGWAVGMTIWGVEWPLITNLCILAYFGHRRDLEATMEDVKPGRKSIAF</sequence>
<organism evidence="4 5">
    <name type="scientific">Microbotryum saponariae</name>
    <dbReference type="NCBI Taxonomy" id="289078"/>
    <lineage>
        <taxon>Eukaryota</taxon>
        <taxon>Fungi</taxon>
        <taxon>Dikarya</taxon>
        <taxon>Basidiomycota</taxon>
        <taxon>Pucciniomycotina</taxon>
        <taxon>Microbotryomycetes</taxon>
        <taxon>Microbotryales</taxon>
        <taxon>Microbotryaceae</taxon>
        <taxon>Microbotryum</taxon>
    </lineage>
</organism>
<dbReference type="OrthoDB" id="160645at2759"/>
<evidence type="ECO:0000259" key="3">
    <source>
        <dbReference type="Pfam" id="PF23865"/>
    </source>
</evidence>
<protein>
    <submittedName>
        <fullName evidence="4">BZ3500_MvSof-1268-A1-R1_Chr2-2g05125 protein</fullName>
    </submittedName>
</protein>
<dbReference type="Proteomes" id="UP000249723">
    <property type="component" value="Unassembled WGS sequence"/>
</dbReference>
<gene>
    <name evidence="4" type="ORF">BZ3500_MVSOF-1268-A1-R1_CHR2-2G05125</name>
</gene>
<dbReference type="InterPro" id="IPR055647">
    <property type="entry name" value="DUF7223"/>
</dbReference>
<feature type="chain" id="PRO_5030060412" evidence="1">
    <location>
        <begin position="22"/>
        <end position="629"/>
    </location>
</feature>
<keyword evidence="1" id="KW-0732">Signal</keyword>
<dbReference type="Pfam" id="PF23865">
    <property type="entry name" value="DUF7223"/>
    <property type="match status" value="1"/>
</dbReference>
<dbReference type="Pfam" id="PF22974">
    <property type="entry name" value="DUF7029"/>
    <property type="match status" value="1"/>
</dbReference>
<keyword evidence="5" id="KW-1185">Reference proteome</keyword>
<feature type="domain" description="DUF7223" evidence="3">
    <location>
        <begin position="294"/>
        <end position="517"/>
    </location>
</feature>
<dbReference type="STRING" id="289078.A0A2X0N1T6"/>
<evidence type="ECO:0000259" key="2">
    <source>
        <dbReference type="Pfam" id="PF22974"/>
    </source>
</evidence>
<accession>A0A2X0N1T6</accession>
<evidence type="ECO:0000313" key="5">
    <source>
        <dbReference type="Proteomes" id="UP000249723"/>
    </source>
</evidence>
<feature type="domain" description="DUF7029" evidence="2">
    <location>
        <begin position="97"/>
        <end position="196"/>
    </location>
</feature>
<dbReference type="EMBL" id="FMWP01000010">
    <property type="protein sequence ID" value="SCZ87659.1"/>
    <property type="molecule type" value="Genomic_DNA"/>
</dbReference>
<dbReference type="AlphaFoldDB" id="A0A2X0N1T6"/>
<dbReference type="InterPro" id="IPR054293">
    <property type="entry name" value="DUF7029"/>
</dbReference>
<evidence type="ECO:0000313" key="4">
    <source>
        <dbReference type="EMBL" id="SCZ87659.1"/>
    </source>
</evidence>